<evidence type="ECO:0000256" key="2">
    <source>
        <dbReference type="ARBA" id="ARBA00022723"/>
    </source>
</evidence>
<feature type="chain" id="PRO_5013041959" evidence="5">
    <location>
        <begin position="20"/>
        <end position="1052"/>
    </location>
</feature>
<dbReference type="Pfam" id="PF01074">
    <property type="entry name" value="Glyco_hydro_38N"/>
    <property type="match status" value="1"/>
</dbReference>
<evidence type="ECO:0000256" key="1">
    <source>
        <dbReference type="ARBA" id="ARBA00009792"/>
    </source>
</evidence>
<dbReference type="InterPro" id="IPR000602">
    <property type="entry name" value="Glyco_hydro_38_N"/>
</dbReference>
<evidence type="ECO:0000256" key="3">
    <source>
        <dbReference type="ARBA" id="ARBA00022801"/>
    </source>
</evidence>
<dbReference type="InterPro" id="IPR028995">
    <property type="entry name" value="Glyco_hydro_57/38_cen_sf"/>
</dbReference>
<keyword evidence="5" id="KW-0732">Signal</keyword>
<dbReference type="AlphaFoldDB" id="A0A1M5DLI7"/>
<dbReference type="GO" id="GO:0009313">
    <property type="term" value="P:oligosaccharide catabolic process"/>
    <property type="evidence" value="ECO:0007669"/>
    <property type="project" value="TreeGrafter"/>
</dbReference>
<dbReference type="RefSeq" id="WP_073402538.1">
    <property type="nucleotide sequence ID" value="NZ_FQTV01000012.1"/>
</dbReference>
<dbReference type="OrthoDB" id="9772207at2"/>
<dbReference type="CDD" id="cd10789">
    <property type="entry name" value="GH38N_AMII_ER_cytosolic"/>
    <property type="match status" value="1"/>
</dbReference>
<proteinExistence type="inferred from homology"/>
<dbReference type="InterPro" id="IPR011682">
    <property type="entry name" value="Glyco_hydro_38_C"/>
</dbReference>
<accession>A0A1M5DLI7</accession>
<dbReference type="GO" id="GO:0046872">
    <property type="term" value="F:metal ion binding"/>
    <property type="evidence" value="ECO:0007669"/>
    <property type="project" value="UniProtKB-KW"/>
</dbReference>
<dbReference type="PANTHER" id="PTHR46017:SF1">
    <property type="entry name" value="ALPHA-MANNOSIDASE 2C1"/>
    <property type="match status" value="1"/>
</dbReference>
<keyword evidence="4" id="KW-0326">Glycosidase</keyword>
<dbReference type="InterPro" id="IPR011330">
    <property type="entry name" value="Glyco_hydro/deAcase_b/a-brl"/>
</dbReference>
<dbReference type="InterPro" id="IPR037094">
    <property type="entry name" value="Glyco_hydro_38_cen_sf"/>
</dbReference>
<keyword evidence="8" id="KW-1185">Reference proteome</keyword>
<dbReference type="SUPFAM" id="SSF88688">
    <property type="entry name" value="Families 57/38 glycoside transferase middle domain"/>
    <property type="match status" value="1"/>
</dbReference>
<dbReference type="GO" id="GO:0004559">
    <property type="term" value="F:alpha-mannosidase activity"/>
    <property type="evidence" value="ECO:0007669"/>
    <property type="project" value="InterPro"/>
</dbReference>
<evidence type="ECO:0000256" key="4">
    <source>
        <dbReference type="ARBA" id="ARBA00023295"/>
    </source>
</evidence>
<dbReference type="InterPro" id="IPR011013">
    <property type="entry name" value="Gal_mutarotase_sf_dom"/>
</dbReference>
<dbReference type="Gene3D" id="2.60.40.2220">
    <property type="match status" value="1"/>
</dbReference>
<dbReference type="InterPro" id="IPR027291">
    <property type="entry name" value="Glyco_hydro_38_N_sf"/>
</dbReference>
<name>A0A1M5DLI7_9BACE</name>
<dbReference type="Pfam" id="PF17677">
    <property type="entry name" value="Glyco_hydro38C2"/>
    <property type="match status" value="1"/>
</dbReference>
<dbReference type="EMBL" id="FQTV01000012">
    <property type="protein sequence ID" value="SHF67776.1"/>
    <property type="molecule type" value="Genomic_DNA"/>
</dbReference>
<dbReference type="STRING" id="1297750.SAMN05444405_1122"/>
<evidence type="ECO:0000259" key="6">
    <source>
        <dbReference type="SMART" id="SM00872"/>
    </source>
</evidence>
<dbReference type="Gene3D" id="1.20.1270.50">
    <property type="entry name" value="Glycoside hydrolase family 38, central domain"/>
    <property type="match status" value="1"/>
</dbReference>
<dbReference type="Proteomes" id="UP000184509">
    <property type="component" value="Unassembled WGS sequence"/>
</dbReference>
<dbReference type="PANTHER" id="PTHR46017">
    <property type="entry name" value="ALPHA-MANNOSIDASE 2C1"/>
    <property type="match status" value="1"/>
</dbReference>
<dbReference type="GO" id="GO:0030246">
    <property type="term" value="F:carbohydrate binding"/>
    <property type="evidence" value="ECO:0007669"/>
    <property type="project" value="InterPro"/>
</dbReference>
<comment type="similarity">
    <text evidence="1">Belongs to the glycosyl hydrolase 38 family.</text>
</comment>
<dbReference type="Gene3D" id="2.70.98.30">
    <property type="entry name" value="Golgi alpha-mannosidase II, domain 4"/>
    <property type="match status" value="1"/>
</dbReference>
<dbReference type="SUPFAM" id="SSF74650">
    <property type="entry name" value="Galactose mutarotase-like"/>
    <property type="match status" value="1"/>
</dbReference>
<evidence type="ECO:0000256" key="5">
    <source>
        <dbReference type="SAM" id="SignalP"/>
    </source>
</evidence>
<dbReference type="Gene3D" id="3.20.110.10">
    <property type="entry name" value="Glycoside hydrolase 38, N terminal domain"/>
    <property type="match status" value="1"/>
</dbReference>
<dbReference type="SMART" id="SM00872">
    <property type="entry name" value="Alpha-mann_mid"/>
    <property type="match status" value="1"/>
</dbReference>
<protein>
    <submittedName>
        <fullName evidence="7">Alpha-mannosidase</fullName>
    </submittedName>
</protein>
<feature type="domain" description="Glycoside hydrolase family 38 central" evidence="6">
    <location>
        <begin position="299"/>
        <end position="377"/>
    </location>
</feature>
<gene>
    <name evidence="7" type="ORF">SAMN05444405_1122</name>
</gene>
<dbReference type="InterPro" id="IPR041147">
    <property type="entry name" value="GH38_C"/>
</dbReference>
<dbReference type="Pfam" id="PF07748">
    <property type="entry name" value="Glyco_hydro_38C"/>
    <property type="match status" value="1"/>
</dbReference>
<organism evidence="7 8">
    <name type="scientific">Bacteroides luti</name>
    <dbReference type="NCBI Taxonomy" id="1297750"/>
    <lineage>
        <taxon>Bacteria</taxon>
        <taxon>Pseudomonadati</taxon>
        <taxon>Bacteroidota</taxon>
        <taxon>Bacteroidia</taxon>
        <taxon>Bacteroidales</taxon>
        <taxon>Bacteroidaceae</taxon>
        <taxon>Bacteroides</taxon>
    </lineage>
</organism>
<keyword evidence="3" id="KW-0378">Hydrolase</keyword>
<dbReference type="GO" id="GO:0006013">
    <property type="term" value="P:mannose metabolic process"/>
    <property type="evidence" value="ECO:0007669"/>
    <property type="project" value="InterPro"/>
</dbReference>
<sequence length="1052" mass="116870">MKKLLLTAFVAMSLGSVHAQQEYKAYVVSNAHFDSQWNWTVQTSINEYVYNTLVQNLWLLDNYPDYVFNFEGGVKYQWMKEYYPLEYEKIKKSIAQGRWNIAGSSWDATDPNMPSPESFFRNILLGQDFYKNEFGVKSKDIFLPDCFGFGYALPTIAAHAGLIGFSTQKLQWRHKPFHGDAKYPFNFGLWQGVDGSRIMAALNAMNYTSRWQNEDISNNKELIDLAKSSVNNTAYRYYGTGDMGGSPTISSVASLEKGMKSNGPVKIISSRSYQLFEDYLPFDKHPELPVYKGELLMDVHGTGCYTSQAAMKRFNRRNEQLGDAAERSSVMADFLGGVAYPAATLDESWKRFIWHQFHDDLTGTSIPKAYTFSWNDELIAQSRFADIIKTATGSVSQALDTKVKGTAVVVYNSLSSAHKDVVTANIPVASKPSGVRVFNNKGKEMPAQLVSYANGVAAITFAADAAPVSYSVYDVRFGKANAGKSSLKVTANILENSVYKITLNADGDISSIVDKRVNRELIKNGAAIRLAFFPSNESFEWPAWEVMKKAVDGTPVSVNENVRISVEENGPLCATLKVERKHANSTFVQHIRLTEGAADDRIDIINDVDWASQNALLKAEFPLNLSNSKATYDLGLGSVERGNNTDTAYEVCAQQWADLTDKDGSYGVSILNNCKYGWDKPNDNTLRLTLLHTPKTDKSYTYQDKQDLGHHVFTYSIVGHVASADQKEKTAWKADALNNPMISFISPKHAGKLGSEFSFVKTSTPQVAVKALKRSEDGQSYVVRLYELNGQAANNVEIEFPTAIESAQELNGIEEAIGEATIKGNKLIFSTTAYKPKTFGVKLKKGAIELPQSLNIPVALDYNDQAFTPDAFRNTGRFDKEGNSYSADLIGKSVVSDGITFNIAAVDVNNVVKCKKNIVRLPENNQCTKLYILASSVDKDRKATFNVDGKQYTFQVPYYSGFFGQWGQTGFSEGYVKDATLAYVGSHRHTRKGNEAYTFTYMFKFCISLPQGAKELELPDDENIAVFAATLSNNSNDDVKPACEMRALPLQK</sequence>
<feature type="signal peptide" evidence="5">
    <location>
        <begin position="1"/>
        <end position="19"/>
    </location>
</feature>
<keyword evidence="2" id="KW-0479">Metal-binding</keyword>
<evidence type="ECO:0000313" key="7">
    <source>
        <dbReference type="EMBL" id="SHF67776.1"/>
    </source>
</evidence>
<dbReference type="InterPro" id="IPR015341">
    <property type="entry name" value="Glyco_hydro_38_cen"/>
</dbReference>
<dbReference type="Pfam" id="PF09261">
    <property type="entry name" value="Alpha-mann_mid"/>
    <property type="match status" value="1"/>
</dbReference>
<reference evidence="8" key="1">
    <citation type="submission" date="2016-11" db="EMBL/GenBank/DDBJ databases">
        <authorList>
            <person name="Varghese N."/>
            <person name="Submissions S."/>
        </authorList>
    </citation>
    <scope>NUCLEOTIDE SEQUENCE [LARGE SCALE GENOMIC DNA]</scope>
    <source>
        <strain evidence="8">DSM 26991</strain>
    </source>
</reference>
<evidence type="ECO:0000313" key="8">
    <source>
        <dbReference type="Proteomes" id="UP000184509"/>
    </source>
</evidence>
<dbReference type="SUPFAM" id="SSF88713">
    <property type="entry name" value="Glycoside hydrolase/deacetylase"/>
    <property type="match status" value="1"/>
</dbReference>